<dbReference type="CDD" id="cd08048">
    <property type="entry name" value="HFD_TAF11"/>
    <property type="match status" value="1"/>
</dbReference>
<dbReference type="GO" id="GO:0046982">
    <property type="term" value="F:protein heterodimerization activity"/>
    <property type="evidence" value="ECO:0007669"/>
    <property type="project" value="InterPro"/>
</dbReference>
<name>A0AAD3TF61_NEPGR</name>
<evidence type="ECO:0000256" key="8">
    <source>
        <dbReference type="SAM" id="MobiDB-lite"/>
    </source>
</evidence>
<comment type="function">
    <text evidence="7">TAFs are components of the transcription factor IID (TFIID) complex that is essential for mediating regulation of RNA polymerase transcription.</text>
</comment>
<evidence type="ECO:0000313" key="10">
    <source>
        <dbReference type="EMBL" id="GMH27726.1"/>
    </source>
</evidence>
<evidence type="ECO:0000256" key="1">
    <source>
        <dbReference type="ARBA" id="ARBA00004123"/>
    </source>
</evidence>
<dbReference type="InterPro" id="IPR006809">
    <property type="entry name" value="TAFII28_dom"/>
</dbReference>
<dbReference type="GO" id="GO:0005669">
    <property type="term" value="C:transcription factor TFIID complex"/>
    <property type="evidence" value="ECO:0007669"/>
    <property type="project" value="InterPro"/>
</dbReference>
<dbReference type="Proteomes" id="UP001279734">
    <property type="component" value="Unassembled WGS sequence"/>
</dbReference>
<reference evidence="10" key="1">
    <citation type="submission" date="2023-05" db="EMBL/GenBank/DDBJ databases">
        <title>Nepenthes gracilis genome sequencing.</title>
        <authorList>
            <person name="Fukushima K."/>
        </authorList>
    </citation>
    <scope>NUCLEOTIDE SEQUENCE</scope>
    <source>
        <strain evidence="10">SING2019-196</strain>
    </source>
</reference>
<comment type="similarity">
    <text evidence="2">Belongs to the TAF11 family.</text>
</comment>
<comment type="subcellular location">
    <subcellularLocation>
        <location evidence="1">Nucleus</location>
    </subcellularLocation>
</comment>
<evidence type="ECO:0000259" key="9">
    <source>
        <dbReference type="Pfam" id="PF04719"/>
    </source>
</evidence>
<evidence type="ECO:0000256" key="5">
    <source>
        <dbReference type="ARBA" id="ARBA00023163"/>
    </source>
</evidence>
<comment type="caution">
    <text evidence="10">The sequence shown here is derived from an EMBL/GenBank/DDBJ whole genome shotgun (WGS) entry which is preliminary data.</text>
</comment>
<dbReference type="AlphaFoldDB" id="A0AAD3TF61"/>
<dbReference type="GO" id="GO:0051123">
    <property type="term" value="P:RNA polymerase II preinitiation complex assembly"/>
    <property type="evidence" value="ECO:0007669"/>
    <property type="project" value="InterPro"/>
</dbReference>
<protein>
    <recommendedName>
        <fullName evidence="9">TAFII28-like protein domain-containing protein</fullName>
    </recommendedName>
</protein>
<evidence type="ECO:0000256" key="4">
    <source>
        <dbReference type="ARBA" id="ARBA00023159"/>
    </source>
</evidence>
<dbReference type="Pfam" id="PF04719">
    <property type="entry name" value="TAFII28"/>
    <property type="match status" value="1"/>
</dbReference>
<dbReference type="InterPro" id="IPR009072">
    <property type="entry name" value="Histone-fold"/>
</dbReference>
<dbReference type="PANTHER" id="PTHR13218:SF8">
    <property type="entry name" value="TRANSCRIPTION INITIATION FACTOR TFIID SUBUNIT 11"/>
    <property type="match status" value="1"/>
</dbReference>
<evidence type="ECO:0000256" key="2">
    <source>
        <dbReference type="ARBA" id="ARBA00009788"/>
    </source>
</evidence>
<evidence type="ECO:0000256" key="6">
    <source>
        <dbReference type="ARBA" id="ARBA00023242"/>
    </source>
</evidence>
<evidence type="ECO:0000313" key="11">
    <source>
        <dbReference type="Proteomes" id="UP001279734"/>
    </source>
</evidence>
<dbReference type="GO" id="GO:0016251">
    <property type="term" value="F:RNA polymerase II general transcription initiation factor activity"/>
    <property type="evidence" value="ECO:0007669"/>
    <property type="project" value="TreeGrafter"/>
</dbReference>
<feature type="domain" description="TAFII28-like protein" evidence="9">
    <location>
        <begin position="212"/>
        <end position="290"/>
    </location>
</feature>
<accession>A0AAD3TF61</accession>
<evidence type="ECO:0000256" key="3">
    <source>
        <dbReference type="ARBA" id="ARBA00023015"/>
    </source>
</evidence>
<dbReference type="EMBL" id="BSYO01000033">
    <property type="protein sequence ID" value="GMH27726.1"/>
    <property type="molecule type" value="Genomic_DNA"/>
</dbReference>
<proteinExistence type="inferred from homology"/>
<feature type="region of interest" description="Disordered" evidence="8">
    <location>
        <begin position="166"/>
        <end position="204"/>
    </location>
</feature>
<keyword evidence="3" id="KW-0805">Transcription regulation</keyword>
<feature type="region of interest" description="Disordered" evidence="8">
    <location>
        <begin position="98"/>
        <end position="128"/>
    </location>
</feature>
<dbReference type="SUPFAM" id="SSF47113">
    <property type="entry name" value="Histone-fold"/>
    <property type="match status" value="1"/>
</dbReference>
<dbReference type="Gene3D" id="1.10.20.10">
    <property type="entry name" value="Histone, subunit A"/>
    <property type="match status" value="1"/>
</dbReference>
<keyword evidence="4" id="KW-0010">Activator</keyword>
<evidence type="ECO:0000256" key="7">
    <source>
        <dbReference type="ARBA" id="ARBA00058775"/>
    </source>
</evidence>
<keyword evidence="5" id="KW-0804">Transcription</keyword>
<keyword evidence="6" id="KW-0539">Nucleus</keyword>
<gene>
    <name evidence="10" type="ORF">Nepgr_029569</name>
</gene>
<dbReference type="PANTHER" id="PTHR13218">
    <property type="entry name" value="TRANSCRIPTION INITIATION FACTOR TFIID SUBUNIT 11-RELATED"/>
    <property type="match status" value="1"/>
</dbReference>
<dbReference type="FunFam" id="1.10.20.10:FF:000055">
    <property type="entry name" value="Transcription initiation factor TFIID subunit 11"/>
    <property type="match status" value="1"/>
</dbReference>
<organism evidence="10 11">
    <name type="scientific">Nepenthes gracilis</name>
    <name type="common">Slender pitcher plant</name>
    <dbReference type="NCBI Taxonomy" id="150966"/>
    <lineage>
        <taxon>Eukaryota</taxon>
        <taxon>Viridiplantae</taxon>
        <taxon>Streptophyta</taxon>
        <taxon>Embryophyta</taxon>
        <taxon>Tracheophyta</taxon>
        <taxon>Spermatophyta</taxon>
        <taxon>Magnoliopsida</taxon>
        <taxon>eudicotyledons</taxon>
        <taxon>Gunneridae</taxon>
        <taxon>Pentapetalae</taxon>
        <taxon>Caryophyllales</taxon>
        <taxon>Nepenthaceae</taxon>
        <taxon>Nepenthes</taxon>
    </lineage>
</organism>
<dbReference type="InterPro" id="IPR045127">
    <property type="entry name" value="TAF11-like"/>
</dbReference>
<feature type="compositionally biased region" description="Acidic residues" evidence="8">
    <location>
        <begin position="181"/>
        <end position="191"/>
    </location>
</feature>
<sequence>MLWAEDLIAKEWWNRLRTCPTSMADKTVGAWYNLPVDRSRTSFLMDADDFWLSMILSKFHWSEDEHKMVEGDLTRKALGPLSSSATLLRRGHFPSFFSGGEQMKQSQDPFEAAFEEQEESPPDSPLAVNDIETQVPASSGTANRHEDDSMDINIHSNVASISAGPSALAGTTMRGSKVKEDDEEEEEENMDVELGKFPSAGDPDKMAKMQSILSQFTEEQMGRYESFRRSGFQKSNMKRLLASITGSQKISVPMTIVVSGIAKMFVGELVETARMVMTERKESGPIRPCHALPLEINGDPR</sequence>
<keyword evidence="11" id="KW-1185">Reference proteome</keyword>